<keyword evidence="4" id="KW-1185">Reference proteome</keyword>
<evidence type="ECO:0000313" key="4">
    <source>
        <dbReference type="Proteomes" id="UP000719412"/>
    </source>
</evidence>
<organism evidence="3 4">
    <name type="scientific">Tenebrio molitor</name>
    <name type="common">Yellow mealworm beetle</name>
    <dbReference type="NCBI Taxonomy" id="7067"/>
    <lineage>
        <taxon>Eukaryota</taxon>
        <taxon>Metazoa</taxon>
        <taxon>Ecdysozoa</taxon>
        <taxon>Arthropoda</taxon>
        <taxon>Hexapoda</taxon>
        <taxon>Insecta</taxon>
        <taxon>Pterygota</taxon>
        <taxon>Neoptera</taxon>
        <taxon>Endopterygota</taxon>
        <taxon>Coleoptera</taxon>
        <taxon>Polyphaga</taxon>
        <taxon>Cucujiformia</taxon>
        <taxon>Tenebrionidae</taxon>
        <taxon>Tenebrio</taxon>
    </lineage>
</organism>
<comment type="caution">
    <text evidence="3">The sequence shown here is derived from an EMBL/GenBank/DDBJ whole genome shotgun (WGS) entry which is preliminary data.</text>
</comment>
<feature type="compositionally biased region" description="Polar residues" evidence="1">
    <location>
        <begin position="206"/>
        <end position="220"/>
    </location>
</feature>
<evidence type="ECO:0000313" key="3">
    <source>
        <dbReference type="EMBL" id="KAH0808979.1"/>
    </source>
</evidence>
<feature type="transmembrane region" description="Helical" evidence="2">
    <location>
        <begin position="361"/>
        <end position="383"/>
    </location>
</feature>
<protein>
    <submittedName>
        <fullName evidence="3">Uncharacterized protein</fullName>
    </submittedName>
</protein>
<evidence type="ECO:0000256" key="2">
    <source>
        <dbReference type="SAM" id="Phobius"/>
    </source>
</evidence>
<name>A0A8J6H652_TENMO</name>
<reference evidence="3" key="2">
    <citation type="submission" date="2021-08" db="EMBL/GenBank/DDBJ databases">
        <authorList>
            <person name="Eriksson T."/>
        </authorList>
    </citation>
    <scope>NUCLEOTIDE SEQUENCE</scope>
    <source>
        <strain evidence="3">Stoneville</strain>
        <tissue evidence="3">Whole head</tissue>
    </source>
</reference>
<gene>
    <name evidence="3" type="ORF">GEV33_013811</name>
</gene>
<dbReference type="EMBL" id="JABDTM020028417">
    <property type="protein sequence ID" value="KAH0808979.1"/>
    <property type="molecule type" value="Genomic_DNA"/>
</dbReference>
<dbReference type="AlphaFoldDB" id="A0A8J6H652"/>
<reference evidence="3" key="1">
    <citation type="journal article" date="2020" name="J Insects Food Feed">
        <title>The yellow mealworm (Tenebrio molitor) genome: a resource for the emerging insects as food and feed industry.</title>
        <authorList>
            <person name="Eriksson T."/>
            <person name="Andere A."/>
            <person name="Kelstrup H."/>
            <person name="Emery V."/>
            <person name="Picard C."/>
        </authorList>
    </citation>
    <scope>NUCLEOTIDE SEQUENCE</scope>
    <source>
        <strain evidence="3">Stoneville</strain>
        <tissue evidence="3">Whole head</tissue>
    </source>
</reference>
<keyword evidence="2" id="KW-0472">Membrane</keyword>
<accession>A0A8J6H652</accession>
<keyword evidence="2" id="KW-1133">Transmembrane helix</keyword>
<sequence>MYATVAPVLSTQYLTINRSVSTVHVKLDNLSYSRTIIYNRTHFHFIQLIQTAKHRSGLGASTTGVVFTALHPEVALHVPVAPVATLVCSLGSAVSVEGDRQCQRSSAIAPVHTLLMSPQYLGTGITSQPFIKQTYDLCIWLPPPTIPTGYARSPAQPCHEPKVSHPNLVRCSGIYDDVISQASSGRRSAAYSNVYGERLPRQGSAINSERASVASGSLTSGGLAAPDQTNTAELTPQQIGVMGRKHKEVCTTMRHRVIILIGEVDLRDRWYDTPPTLEIHSKISRCDAFEEEEVCGQRSSPFRDKPRLANASGPKKTHYQNRNRPSAPRSKFNHSPASVPLCELVTSGHGESNHGDFFSSFPVIFVIAGDTAAALILFYYTLYDFSSPNQSGRLIVYCRRQEKIQEATT</sequence>
<keyword evidence="2" id="KW-0812">Transmembrane</keyword>
<dbReference type="Proteomes" id="UP000719412">
    <property type="component" value="Unassembled WGS sequence"/>
</dbReference>
<feature type="region of interest" description="Disordered" evidence="1">
    <location>
        <begin position="297"/>
        <end position="335"/>
    </location>
</feature>
<evidence type="ECO:0000256" key="1">
    <source>
        <dbReference type="SAM" id="MobiDB-lite"/>
    </source>
</evidence>
<feature type="region of interest" description="Disordered" evidence="1">
    <location>
        <begin position="206"/>
        <end position="232"/>
    </location>
</feature>
<proteinExistence type="predicted"/>